<accession>A0ACC3SYN3</accession>
<proteinExistence type="predicted"/>
<evidence type="ECO:0000313" key="2">
    <source>
        <dbReference type="Proteomes" id="UP001433508"/>
    </source>
</evidence>
<keyword evidence="2" id="KW-1185">Reference proteome</keyword>
<reference evidence="2" key="1">
    <citation type="journal article" date="2024" name="Front. Bioeng. Biotechnol.">
        <title>Genome-scale model development and genomic sequencing of the oleaginous clade Lipomyces.</title>
        <authorList>
            <person name="Czajka J.J."/>
            <person name="Han Y."/>
            <person name="Kim J."/>
            <person name="Mondo S.J."/>
            <person name="Hofstad B.A."/>
            <person name="Robles A."/>
            <person name="Haridas S."/>
            <person name="Riley R."/>
            <person name="LaButti K."/>
            <person name="Pangilinan J."/>
            <person name="Andreopoulos W."/>
            <person name="Lipzen A."/>
            <person name="Yan J."/>
            <person name="Wang M."/>
            <person name="Ng V."/>
            <person name="Grigoriev I.V."/>
            <person name="Spatafora J.W."/>
            <person name="Magnuson J.K."/>
            <person name="Baker S.E."/>
            <person name="Pomraning K.R."/>
        </authorList>
    </citation>
    <scope>NUCLEOTIDE SEQUENCE [LARGE SCALE GENOMIC DNA]</scope>
    <source>
        <strain evidence="2">CBS 7786</strain>
    </source>
</reference>
<sequence>MAGDVIAKSMQQPGSTISTKQAIHVAIQEAHQRATGRYYKRTALDGLGGVRKSKIAIEWAYRVRESAPGTWVFWIHASNAARFEQGYHELASMGLNVPPRYPANSFLSEPLALKPS</sequence>
<protein>
    <submittedName>
        <fullName evidence="1">Uncharacterized protein</fullName>
    </submittedName>
</protein>
<dbReference type="Proteomes" id="UP001433508">
    <property type="component" value="Unassembled WGS sequence"/>
</dbReference>
<evidence type="ECO:0000313" key="1">
    <source>
        <dbReference type="EMBL" id="KAK9236695.1"/>
    </source>
</evidence>
<comment type="caution">
    <text evidence="1">The sequence shown here is derived from an EMBL/GenBank/DDBJ whole genome shotgun (WGS) entry which is preliminary data.</text>
</comment>
<name>A0ACC3SYN3_LIPKO</name>
<organism evidence="1 2">
    <name type="scientific">Lipomyces kononenkoae</name>
    <name type="common">Yeast</name>
    <dbReference type="NCBI Taxonomy" id="34357"/>
    <lineage>
        <taxon>Eukaryota</taxon>
        <taxon>Fungi</taxon>
        <taxon>Dikarya</taxon>
        <taxon>Ascomycota</taxon>
        <taxon>Saccharomycotina</taxon>
        <taxon>Lipomycetes</taxon>
        <taxon>Lipomycetales</taxon>
        <taxon>Lipomycetaceae</taxon>
        <taxon>Lipomyces</taxon>
    </lineage>
</organism>
<dbReference type="EMBL" id="MU971382">
    <property type="protein sequence ID" value="KAK9236695.1"/>
    <property type="molecule type" value="Genomic_DNA"/>
</dbReference>
<gene>
    <name evidence="1" type="ORF">V1525DRAFT_198231</name>
</gene>